<sequence length="95" mass="10434">MCGYMYTFTNPEQRFVCPLAAIYLASQEPRQPSYILSKKPNKTSFTSSLASNWIQCPLASTSLTVKFCANCLIMPAAAPGIFNRLGCEASINTGW</sequence>
<gene>
    <name evidence="1" type="ORF">I7I52_04357</name>
</gene>
<evidence type="ECO:0000313" key="1">
    <source>
        <dbReference type="EMBL" id="KAG5293143.1"/>
    </source>
</evidence>
<protein>
    <submittedName>
        <fullName evidence="1">Uncharacterized protein</fullName>
    </submittedName>
</protein>
<dbReference type="VEuPathDB" id="FungiDB:I7I52_04357"/>
<organism evidence="1 2">
    <name type="scientific">Ajellomyces capsulatus</name>
    <name type="common">Darling's disease fungus</name>
    <name type="synonym">Histoplasma capsulatum</name>
    <dbReference type="NCBI Taxonomy" id="5037"/>
    <lineage>
        <taxon>Eukaryota</taxon>
        <taxon>Fungi</taxon>
        <taxon>Dikarya</taxon>
        <taxon>Ascomycota</taxon>
        <taxon>Pezizomycotina</taxon>
        <taxon>Eurotiomycetes</taxon>
        <taxon>Eurotiomycetidae</taxon>
        <taxon>Onygenales</taxon>
        <taxon>Ajellomycetaceae</taxon>
        <taxon>Histoplasma</taxon>
    </lineage>
</organism>
<dbReference type="OrthoDB" id="284184at2759"/>
<dbReference type="Proteomes" id="UP000670092">
    <property type="component" value="Unassembled WGS sequence"/>
</dbReference>
<proteinExistence type="predicted"/>
<evidence type="ECO:0000313" key="2">
    <source>
        <dbReference type="Proteomes" id="UP000670092"/>
    </source>
</evidence>
<reference evidence="1 2" key="1">
    <citation type="submission" date="2021-01" db="EMBL/GenBank/DDBJ databases">
        <title>Chromosome-level genome assembly of a human fungal pathogen reveals clustering of transcriptionally co-regulated genes.</title>
        <authorList>
            <person name="Voorhies M."/>
            <person name="Cohen S."/>
            <person name="Shea T.P."/>
            <person name="Petrus S."/>
            <person name="Munoz J.F."/>
            <person name="Poplawski S."/>
            <person name="Goldman W.E."/>
            <person name="Michael T."/>
            <person name="Cuomo C.A."/>
            <person name="Sil A."/>
            <person name="Beyhan S."/>
        </authorList>
    </citation>
    <scope>NUCLEOTIDE SEQUENCE [LARGE SCALE GENOMIC DNA]</scope>
    <source>
        <strain evidence="1 2">G184AR</strain>
    </source>
</reference>
<accession>A0A8H7YPD9</accession>
<dbReference type="EMBL" id="JAEVHI010000004">
    <property type="protein sequence ID" value="KAG5293143.1"/>
    <property type="molecule type" value="Genomic_DNA"/>
</dbReference>
<comment type="caution">
    <text evidence="1">The sequence shown here is derived from an EMBL/GenBank/DDBJ whole genome shotgun (WGS) entry which is preliminary data.</text>
</comment>
<dbReference type="AlphaFoldDB" id="A0A8H7YPD9"/>
<name>A0A8H7YPD9_AJECA</name>